<dbReference type="RefSeq" id="WP_168910972.1">
    <property type="nucleotide sequence ID" value="NZ_JABACI010000001.1"/>
</dbReference>
<keyword evidence="1" id="KW-0805">Transcription regulation</keyword>
<dbReference type="SUPFAM" id="SSF55781">
    <property type="entry name" value="GAF domain-like"/>
    <property type="match status" value="1"/>
</dbReference>
<feature type="domain" description="HTH luxR-type" evidence="4">
    <location>
        <begin position="218"/>
        <end position="283"/>
    </location>
</feature>
<sequence length="286" mass="30440">MGAPDPEAADDALALHRAVTDLVRRTRFPVAFGGLARDGAIHVTSIVGARTHSLEGLVVQESRGLGGRALVEKRPRLALDYRSSRSITHDYDRAVLGEGIATLFAVPVLVGGRARGVIYCGSWAEAPVGDVVARPAFAVADALSSELRIREEVQRRLALAPKSPEGATIAPAAREELRRTYAELRSIAAVVDDPAVRERLARVEQRLAALSQDGQRPADHVDVRLSPREVDVLSCAALGATNAEIAATLELKEGTVKSYLQSAMSKLDASTRHAAVATARRAGLLP</sequence>
<keyword evidence="6" id="KW-1185">Reference proteome</keyword>
<dbReference type="InterPro" id="IPR016032">
    <property type="entry name" value="Sig_transdc_resp-reg_C-effctor"/>
</dbReference>
<dbReference type="Proteomes" id="UP001429745">
    <property type="component" value="Unassembled WGS sequence"/>
</dbReference>
<comment type="caution">
    <text evidence="5">The sequence shown here is derived from an EMBL/GenBank/DDBJ whole genome shotgun (WGS) entry which is preliminary data.</text>
</comment>
<protein>
    <submittedName>
        <fullName evidence="5">Response regulator transcription factor</fullName>
    </submittedName>
</protein>
<dbReference type="InterPro" id="IPR000792">
    <property type="entry name" value="Tscrpt_reg_LuxR_C"/>
</dbReference>
<gene>
    <name evidence="5" type="ORF">HF576_01245</name>
</gene>
<dbReference type="PROSITE" id="PS50043">
    <property type="entry name" value="HTH_LUXR_2"/>
    <property type="match status" value="1"/>
</dbReference>
<dbReference type="PANTHER" id="PTHR44688:SF16">
    <property type="entry name" value="DNA-BINDING TRANSCRIPTIONAL ACTIVATOR DEVR_DOSR"/>
    <property type="match status" value="1"/>
</dbReference>
<evidence type="ECO:0000313" key="5">
    <source>
        <dbReference type="EMBL" id="NLP82466.1"/>
    </source>
</evidence>
<dbReference type="SMART" id="SM00421">
    <property type="entry name" value="HTH_LUXR"/>
    <property type="match status" value="1"/>
</dbReference>
<dbReference type="PANTHER" id="PTHR44688">
    <property type="entry name" value="DNA-BINDING TRANSCRIPTIONAL ACTIVATOR DEVR_DOSR"/>
    <property type="match status" value="1"/>
</dbReference>
<dbReference type="InterPro" id="IPR036388">
    <property type="entry name" value="WH-like_DNA-bd_sf"/>
</dbReference>
<dbReference type="PROSITE" id="PS00622">
    <property type="entry name" value="HTH_LUXR_1"/>
    <property type="match status" value="1"/>
</dbReference>
<dbReference type="Gene3D" id="3.30.450.40">
    <property type="match status" value="1"/>
</dbReference>
<proteinExistence type="predicted"/>
<evidence type="ECO:0000259" key="4">
    <source>
        <dbReference type="PROSITE" id="PS50043"/>
    </source>
</evidence>
<keyword evidence="2" id="KW-0238">DNA-binding</keyword>
<evidence type="ECO:0000256" key="1">
    <source>
        <dbReference type="ARBA" id="ARBA00023015"/>
    </source>
</evidence>
<name>A0ABX1K637_9MICO</name>
<dbReference type="EMBL" id="JABACI010000001">
    <property type="protein sequence ID" value="NLP82466.1"/>
    <property type="molecule type" value="Genomic_DNA"/>
</dbReference>
<dbReference type="Pfam" id="PF00196">
    <property type="entry name" value="GerE"/>
    <property type="match status" value="1"/>
</dbReference>
<reference evidence="5 6" key="1">
    <citation type="submission" date="2020-04" db="EMBL/GenBank/DDBJ databases">
        <title>CFH 90308 Microbacterium sp.</title>
        <authorList>
            <person name="Nie G."/>
            <person name="Ming H."/>
            <person name="Xia T."/>
        </authorList>
    </citation>
    <scope>NUCLEOTIDE SEQUENCE [LARGE SCALE GENOMIC DNA]</scope>
    <source>
        <strain evidence="5 6">CFH 90308</strain>
    </source>
</reference>
<dbReference type="Gene3D" id="1.10.10.10">
    <property type="entry name" value="Winged helix-like DNA-binding domain superfamily/Winged helix DNA-binding domain"/>
    <property type="match status" value="1"/>
</dbReference>
<evidence type="ECO:0000256" key="3">
    <source>
        <dbReference type="ARBA" id="ARBA00023163"/>
    </source>
</evidence>
<keyword evidence="3" id="KW-0804">Transcription</keyword>
<evidence type="ECO:0000313" key="6">
    <source>
        <dbReference type="Proteomes" id="UP001429745"/>
    </source>
</evidence>
<dbReference type="SUPFAM" id="SSF46894">
    <property type="entry name" value="C-terminal effector domain of the bipartite response regulators"/>
    <property type="match status" value="1"/>
</dbReference>
<dbReference type="CDD" id="cd06170">
    <property type="entry name" value="LuxR_C_like"/>
    <property type="match status" value="1"/>
</dbReference>
<accession>A0ABX1K637</accession>
<dbReference type="InterPro" id="IPR029016">
    <property type="entry name" value="GAF-like_dom_sf"/>
</dbReference>
<dbReference type="PRINTS" id="PR00038">
    <property type="entry name" value="HTHLUXR"/>
</dbReference>
<evidence type="ECO:0000256" key="2">
    <source>
        <dbReference type="ARBA" id="ARBA00023125"/>
    </source>
</evidence>
<organism evidence="5 6">
    <name type="scientific">Microbacterium salsuginis</name>
    <dbReference type="NCBI Taxonomy" id="2722803"/>
    <lineage>
        <taxon>Bacteria</taxon>
        <taxon>Bacillati</taxon>
        <taxon>Actinomycetota</taxon>
        <taxon>Actinomycetes</taxon>
        <taxon>Micrococcales</taxon>
        <taxon>Microbacteriaceae</taxon>
        <taxon>Microbacterium</taxon>
    </lineage>
</organism>